<dbReference type="Proteomes" id="UP001378956">
    <property type="component" value="Unassembled WGS sequence"/>
</dbReference>
<accession>A0ABU8NQ06</accession>
<keyword evidence="2" id="KW-1185">Reference proteome</keyword>
<dbReference type="Pfam" id="PF14375">
    <property type="entry name" value="Cys_rich_CWC"/>
    <property type="match status" value="1"/>
</dbReference>
<organism evidence="1 2">
    <name type="scientific">Pedobacter panaciterrae</name>
    <dbReference type="NCBI Taxonomy" id="363849"/>
    <lineage>
        <taxon>Bacteria</taxon>
        <taxon>Pseudomonadati</taxon>
        <taxon>Bacteroidota</taxon>
        <taxon>Sphingobacteriia</taxon>
        <taxon>Sphingobacteriales</taxon>
        <taxon>Sphingobacteriaceae</taxon>
        <taxon>Pedobacter</taxon>
    </lineage>
</organism>
<dbReference type="RefSeq" id="WP_246269603.1">
    <property type="nucleotide sequence ID" value="NZ_CBFGNQ010000014.1"/>
</dbReference>
<reference evidence="1 2" key="1">
    <citation type="submission" date="2024-03" db="EMBL/GenBank/DDBJ databases">
        <title>Sequence of Lycoming College Course Isolates.</title>
        <authorList>
            <person name="Plotts O."/>
            <person name="Newman J."/>
        </authorList>
    </citation>
    <scope>NUCLEOTIDE SEQUENCE [LARGE SCALE GENOMIC DNA]</scope>
    <source>
        <strain evidence="1 2">CJB-3</strain>
    </source>
</reference>
<protein>
    <submittedName>
        <fullName evidence="1">Cysteine-rich CWC family protein</fullName>
    </submittedName>
</protein>
<sequence length="87" mass="9802">MSFLTGNQEPLVSDLVSLWLMAKHEIIPCERCGTPIECKANSYTKCQCSVVQLDLNEVQYISELHDGCLCAKCLFELQQEYRDAVAS</sequence>
<evidence type="ECO:0000313" key="2">
    <source>
        <dbReference type="Proteomes" id="UP001378956"/>
    </source>
</evidence>
<evidence type="ECO:0000313" key="1">
    <source>
        <dbReference type="EMBL" id="MEJ2904331.1"/>
    </source>
</evidence>
<comment type="caution">
    <text evidence="1">The sequence shown here is derived from an EMBL/GenBank/DDBJ whole genome shotgun (WGS) entry which is preliminary data.</text>
</comment>
<name>A0ABU8NQ06_9SPHI</name>
<dbReference type="InterPro" id="IPR032720">
    <property type="entry name" value="Cys_rich_CWC"/>
</dbReference>
<dbReference type="EMBL" id="JBBEUB010000006">
    <property type="protein sequence ID" value="MEJ2904331.1"/>
    <property type="molecule type" value="Genomic_DNA"/>
</dbReference>
<gene>
    <name evidence="1" type="ORF">WAE58_17960</name>
</gene>
<proteinExistence type="predicted"/>